<dbReference type="EMBL" id="LR796651">
    <property type="protein sequence ID" value="CAB4157954.1"/>
    <property type="molecule type" value="Genomic_DNA"/>
</dbReference>
<name>A0A6J5NS14_9CAUD</name>
<reference evidence="1" key="1">
    <citation type="submission" date="2020-04" db="EMBL/GenBank/DDBJ databases">
        <authorList>
            <person name="Chiriac C."/>
            <person name="Salcher M."/>
            <person name="Ghai R."/>
            <person name="Kavagutti S V."/>
        </authorList>
    </citation>
    <scope>NUCLEOTIDE SEQUENCE</scope>
</reference>
<proteinExistence type="predicted"/>
<sequence length="192" mass="20091">MPTVVFTNDDVTVLAPPPVVEVLVDIGPQGVRGSQFFVGVGNPNSVDIGQTVNLNDLYINTSPGGELGYLYQYVSEPGGDTWVQVLDIYPSVYSENAQVTFTSGAAEVVIPVADIVTVSGTSLTAENFSVQYTIAHTNPVASAMQIPPLVGAGTNLVINIDAVEYATGSWSALDESVTIHFNITIVEAGAVS</sequence>
<gene>
    <name evidence="1" type="ORF">UFOVP694_62</name>
</gene>
<accession>A0A6J5NS14</accession>
<protein>
    <submittedName>
        <fullName evidence="1">Uncharacterized protein</fullName>
    </submittedName>
</protein>
<organism evidence="1">
    <name type="scientific">uncultured Caudovirales phage</name>
    <dbReference type="NCBI Taxonomy" id="2100421"/>
    <lineage>
        <taxon>Viruses</taxon>
        <taxon>Duplodnaviria</taxon>
        <taxon>Heunggongvirae</taxon>
        <taxon>Uroviricota</taxon>
        <taxon>Caudoviricetes</taxon>
        <taxon>Peduoviridae</taxon>
        <taxon>Maltschvirus</taxon>
        <taxon>Maltschvirus maltsch</taxon>
    </lineage>
</organism>
<evidence type="ECO:0000313" key="1">
    <source>
        <dbReference type="EMBL" id="CAB4157954.1"/>
    </source>
</evidence>